<dbReference type="EMBL" id="AP024488">
    <property type="protein sequence ID" value="BCS96032.1"/>
    <property type="molecule type" value="Genomic_DNA"/>
</dbReference>
<dbReference type="PROSITE" id="PS50977">
    <property type="entry name" value="HTH_TETR_2"/>
    <property type="match status" value="1"/>
</dbReference>
<dbReference type="PANTHER" id="PTHR30055">
    <property type="entry name" value="HTH-TYPE TRANSCRIPTIONAL REGULATOR RUTR"/>
    <property type="match status" value="1"/>
</dbReference>
<dbReference type="InterPro" id="IPR050109">
    <property type="entry name" value="HTH-type_TetR-like_transc_reg"/>
</dbReference>
<evidence type="ECO:0000256" key="4">
    <source>
        <dbReference type="PROSITE-ProRule" id="PRU00335"/>
    </source>
</evidence>
<evidence type="ECO:0000256" key="2">
    <source>
        <dbReference type="ARBA" id="ARBA00023125"/>
    </source>
</evidence>
<evidence type="ECO:0000259" key="5">
    <source>
        <dbReference type="PROSITE" id="PS50977"/>
    </source>
</evidence>
<keyword evidence="2 4" id="KW-0238">DNA-binding</keyword>
<dbReference type="SUPFAM" id="SSF48498">
    <property type="entry name" value="Tetracyclin repressor-like, C-terminal domain"/>
    <property type="match status" value="1"/>
</dbReference>
<evidence type="ECO:0000313" key="6">
    <source>
        <dbReference type="EMBL" id="BCS96032.1"/>
    </source>
</evidence>
<evidence type="ECO:0000256" key="3">
    <source>
        <dbReference type="ARBA" id="ARBA00023163"/>
    </source>
</evidence>
<protein>
    <submittedName>
        <fullName evidence="6">TetR family transcriptional regulator</fullName>
    </submittedName>
</protein>
<reference evidence="6 7" key="1">
    <citation type="submission" date="2021-02" db="EMBL/GenBank/DDBJ databases">
        <title>Complete genome of Desulfoluna sp. strain ASN36.</title>
        <authorList>
            <person name="Takahashi A."/>
            <person name="Kojima H."/>
            <person name="Fukui M."/>
        </authorList>
    </citation>
    <scope>NUCLEOTIDE SEQUENCE [LARGE SCALE GENOMIC DNA]</scope>
    <source>
        <strain evidence="6 7">ASN36</strain>
    </source>
</reference>
<dbReference type="PANTHER" id="PTHR30055:SF234">
    <property type="entry name" value="HTH-TYPE TRANSCRIPTIONAL REGULATOR BETI"/>
    <property type="match status" value="1"/>
</dbReference>
<dbReference type="Pfam" id="PF13305">
    <property type="entry name" value="TetR_C_33"/>
    <property type="match status" value="1"/>
</dbReference>
<accession>A0ABM7PFM0</accession>
<evidence type="ECO:0000256" key="1">
    <source>
        <dbReference type="ARBA" id="ARBA00023015"/>
    </source>
</evidence>
<keyword evidence="7" id="KW-1185">Reference proteome</keyword>
<keyword evidence="3" id="KW-0804">Transcription</keyword>
<organism evidence="6 7">
    <name type="scientific">Desulfoluna limicola</name>
    <dbReference type="NCBI Taxonomy" id="2810562"/>
    <lineage>
        <taxon>Bacteria</taxon>
        <taxon>Pseudomonadati</taxon>
        <taxon>Thermodesulfobacteriota</taxon>
        <taxon>Desulfobacteria</taxon>
        <taxon>Desulfobacterales</taxon>
        <taxon>Desulfolunaceae</taxon>
        <taxon>Desulfoluna</taxon>
    </lineage>
</organism>
<dbReference type="InterPro" id="IPR001647">
    <property type="entry name" value="HTH_TetR"/>
</dbReference>
<feature type="domain" description="HTH tetR-type" evidence="5">
    <location>
        <begin position="15"/>
        <end position="75"/>
    </location>
</feature>
<dbReference type="PRINTS" id="PR00455">
    <property type="entry name" value="HTHTETR"/>
</dbReference>
<dbReference type="Proteomes" id="UP001320148">
    <property type="component" value="Chromosome"/>
</dbReference>
<name>A0ABM7PFM0_9BACT</name>
<dbReference type="SUPFAM" id="SSF46689">
    <property type="entry name" value="Homeodomain-like"/>
    <property type="match status" value="1"/>
</dbReference>
<sequence>MIKTTEDDTTTYHHGNLRHRLIESALEMIDESGAAGLTLRGIAKRAGVSHTAPYRHFPDKEALLAAVAREGVSLMLSEISARLERAKGDALARFSVCGLAYIDFAIHHPAHFRVMYASPQKGVAVPEDLKPESSPVFQMFIEVITECWNLGILRGENPYRIAISAWSLVHGFSLLVIDGHLQGEALDAGSLESMKRGLLYSLYAGIRGKNGPGGIQPPAGNA</sequence>
<dbReference type="RefSeq" id="WP_236892396.1">
    <property type="nucleotide sequence ID" value="NZ_AP024488.1"/>
</dbReference>
<gene>
    <name evidence="6" type="ORF">DSLASN_16640</name>
</gene>
<dbReference type="InterPro" id="IPR036271">
    <property type="entry name" value="Tet_transcr_reg_TetR-rel_C_sf"/>
</dbReference>
<dbReference type="Pfam" id="PF00440">
    <property type="entry name" value="TetR_N"/>
    <property type="match status" value="1"/>
</dbReference>
<evidence type="ECO:0000313" key="7">
    <source>
        <dbReference type="Proteomes" id="UP001320148"/>
    </source>
</evidence>
<keyword evidence="1" id="KW-0805">Transcription regulation</keyword>
<proteinExistence type="predicted"/>
<dbReference type="InterPro" id="IPR009057">
    <property type="entry name" value="Homeodomain-like_sf"/>
</dbReference>
<dbReference type="InterPro" id="IPR025996">
    <property type="entry name" value="MT1864/Rv1816-like_C"/>
</dbReference>
<feature type="DNA-binding region" description="H-T-H motif" evidence="4">
    <location>
        <begin position="38"/>
        <end position="57"/>
    </location>
</feature>
<dbReference type="Gene3D" id="1.10.357.10">
    <property type="entry name" value="Tetracycline Repressor, domain 2"/>
    <property type="match status" value="1"/>
</dbReference>